<proteinExistence type="predicted"/>
<dbReference type="PANTHER" id="PTHR23017">
    <property type="entry name" value="SERPENTINE RECEPTOR, CLASS X"/>
    <property type="match status" value="1"/>
</dbReference>
<dbReference type="GO" id="GO:0016020">
    <property type="term" value="C:membrane"/>
    <property type="evidence" value="ECO:0007669"/>
    <property type="project" value="UniProtKB-SubCell"/>
</dbReference>
<feature type="transmembrane region" description="Helical" evidence="5">
    <location>
        <begin position="12"/>
        <end position="33"/>
    </location>
</feature>
<evidence type="ECO:0000256" key="1">
    <source>
        <dbReference type="ARBA" id="ARBA00004370"/>
    </source>
</evidence>
<feature type="domain" description="G-protein coupled receptors family 1 profile" evidence="6">
    <location>
        <begin position="91"/>
        <end position="237"/>
    </location>
</feature>
<evidence type="ECO:0000256" key="2">
    <source>
        <dbReference type="ARBA" id="ARBA00022692"/>
    </source>
</evidence>
<dbReference type="EMBL" id="AZBU02000003">
    <property type="protein sequence ID" value="TKR88282.1"/>
    <property type="molecule type" value="Genomic_DNA"/>
</dbReference>
<evidence type="ECO:0000259" key="6">
    <source>
        <dbReference type="PROSITE" id="PS50262"/>
    </source>
</evidence>
<keyword evidence="2 5" id="KW-0812">Transmembrane</keyword>
<protein>
    <recommendedName>
        <fullName evidence="6">G-protein coupled receptors family 1 profile domain-containing protein</fullName>
    </recommendedName>
</protein>
<evidence type="ECO:0000313" key="8">
    <source>
        <dbReference type="Proteomes" id="UP000298663"/>
    </source>
</evidence>
<accession>A0A4U5NXR3</accession>
<name>A0A4U5NXR3_STECR</name>
<reference evidence="7 8" key="2">
    <citation type="journal article" date="2019" name="G3 (Bethesda)">
        <title>Hybrid Assembly of the Genome of the Entomopathogenic Nematode Steinernema carpocapsae Identifies the X-Chromosome.</title>
        <authorList>
            <person name="Serra L."/>
            <person name="Macchietto M."/>
            <person name="Macias-Munoz A."/>
            <person name="McGill C.J."/>
            <person name="Rodriguez I.M."/>
            <person name="Rodriguez B."/>
            <person name="Murad R."/>
            <person name="Mortazavi A."/>
        </authorList>
    </citation>
    <scope>NUCLEOTIDE SEQUENCE [LARGE SCALE GENOMIC DNA]</scope>
    <source>
        <strain evidence="7 8">ALL</strain>
    </source>
</reference>
<feature type="transmembrane region" description="Helical" evidence="5">
    <location>
        <begin position="54"/>
        <end position="74"/>
    </location>
</feature>
<comment type="subcellular location">
    <subcellularLocation>
        <location evidence="1">Membrane</location>
    </subcellularLocation>
</comment>
<dbReference type="PROSITE" id="PS50262">
    <property type="entry name" value="G_PROTEIN_RECEP_F1_2"/>
    <property type="match status" value="1"/>
</dbReference>
<gene>
    <name evidence="7" type="ORF">L596_012548</name>
</gene>
<organism evidence="7 8">
    <name type="scientific">Steinernema carpocapsae</name>
    <name type="common">Entomopathogenic nematode</name>
    <dbReference type="NCBI Taxonomy" id="34508"/>
    <lineage>
        <taxon>Eukaryota</taxon>
        <taxon>Metazoa</taxon>
        <taxon>Ecdysozoa</taxon>
        <taxon>Nematoda</taxon>
        <taxon>Chromadorea</taxon>
        <taxon>Rhabditida</taxon>
        <taxon>Tylenchina</taxon>
        <taxon>Panagrolaimomorpha</taxon>
        <taxon>Strongyloidoidea</taxon>
        <taxon>Steinernematidae</taxon>
        <taxon>Steinernema</taxon>
    </lineage>
</organism>
<keyword evidence="8" id="KW-1185">Reference proteome</keyword>
<evidence type="ECO:0000256" key="4">
    <source>
        <dbReference type="ARBA" id="ARBA00023136"/>
    </source>
</evidence>
<dbReference type="InterPro" id="IPR000276">
    <property type="entry name" value="GPCR_Rhodpsn"/>
</dbReference>
<dbReference type="InterPro" id="IPR019430">
    <property type="entry name" value="7TM_GPCR_serpentine_rcpt_Srx"/>
</dbReference>
<feature type="transmembrane region" description="Helical" evidence="5">
    <location>
        <begin position="231"/>
        <end position="255"/>
    </location>
</feature>
<dbReference type="PANTHER" id="PTHR23017:SF21">
    <property type="entry name" value="7TM GPCR SERPENTINE RECEPTOR CLASS X (SRX) DOMAIN-CONTAINING PROTEIN"/>
    <property type="match status" value="1"/>
</dbReference>
<sequence length="300" mass="34113">MTETFSETHPGYTSFLLTTAGLCGFIINVWILFKVVWQNVFGRSFGWIWVSRGIAYCCSSLCFVLVLGPGYYFFPEAFDVEFGIKFYAYHIALISTTLSILSNLLIAANRCLLISIPFTYKDVFSERKTLIYIAITWIVSAASIILPFWIPQCANDLVGEGQLLFSTPSLQCAYVFQLSVFVAIWFAVMATMIADFFAIYKLRKMSKIRDVLTNQSENDVLKRNRERQLSMCYMIVVQSILNPLTMISLCLGSAVPDLLLSFLCTEFLWATVDTIDGIVVIFFNENMRTFNSFQPHSVHT</sequence>
<feature type="transmembrane region" description="Helical" evidence="5">
    <location>
        <begin position="86"/>
        <end position="108"/>
    </location>
</feature>
<dbReference type="InterPro" id="IPR017452">
    <property type="entry name" value="GPCR_Rhodpsn_7TM"/>
</dbReference>
<feature type="transmembrane region" description="Helical" evidence="5">
    <location>
        <begin position="129"/>
        <end position="150"/>
    </location>
</feature>
<feature type="transmembrane region" description="Helical" evidence="5">
    <location>
        <begin position="267"/>
        <end position="284"/>
    </location>
</feature>
<dbReference type="AlphaFoldDB" id="A0A4U5NXR3"/>
<dbReference type="GO" id="GO:0004930">
    <property type="term" value="F:G protein-coupled receptor activity"/>
    <property type="evidence" value="ECO:0007669"/>
    <property type="project" value="InterPro"/>
</dbReference>
<dbReference type="OrthoDB" id="10394875at2759"/>
<keyword evidence="4 5" id="KW-0472">Membrane</keyword>
<feature type="transmembrane region" description="Helical" evidence="5">
    <location>
        <begin position="174"/>
        <end position="200"/>
    </location>
</feature>
<dbReference type="PROSITE" id="PS00237">
    <property type="entry name" value="G_PROTEIN_RECEP_F1_1"/>
    <property type="match status" value="1"/>
</dbReference>
<comment type="caution">
    <text evidence="7">The sequence shown here is derived from an EMBL/GenBank/DDBJ whole genome shotgun (WGS) entry which is preliminary data.</text>
</comment>
<reference evidence="7 8" key="1">
    <citation type="journal article" date="2015" name="Genome Biol.">
        <title>Comparative genomics of Steinernema reveals deeply conserved gene regulatory networks.</title>
        <authorList>
            <person name="Dillman A.R."/>
            <person name="Macchietto M."/>
            <person name="Porter C.F."/>
            <person name="Rogers A."/>
            <person name="Williams B."/>
            <person name="Antoshechkin I."/>
            <person name="Lee M.M."/>
            <person name="Goodwin Z."/>
            <person name="Lu X."/>
            <person name="Lewis E.E."/>
            <person name="Goodrich-Blair H."/>
            <person name="Stock S.P."/>
            <person name="Adams B.J."/>
            <person name="Sternberg P.W."/>
            <person name="Mortazavi A."/>
        </authorList>
    </citation>
    <scope>NUCLEOTIDE SEQUENCE [LARGE SCALE GENOMIC DNA]</scope>
    <source>
        <strain evidence="7 8">ALL</strain>
    </source>
</reference>
<evidence type="ECO:0000256" key="3">
    <source>
        <dbReference type="ARBA" id="ARBA00022989"/>
    </source>
</evidence>
<dbReference type="CDD" id="cd00637">
    <property type="entry name" value="7tm_classA_rhodopsin-like"/>
    <property type="match status" value="1"/>
</dbReference>
<keyword evidence="3 5" id="KW-1133">Transmembrane helix</keyword>
<dbReference type="Gene3D" id="1.20.1070.10">
    <property type="entry name" value="Rhodopsin 7-helix transmembrane proteins"/>
    <property type="match status" value="1"/>
</dbReference>
<evidence type="ECO:0000313" key="7">
    <source>
        <dbReference type="EMBL" id="TKR88282.1"/>
    </source>
</evidence>
<evidence type="ECO:0000256" key="5">
    <source>
        <dbReference type="SAM" id="Phobius"/>
    </source>
</evidence>
<dbReference type="Proteomes" id="UP000298663">
    <property type="component" value="Unassembled WGS sequence"/>
</dbReference>
<dbReference type="SUPFAM" id="SSF81321">
    <property type="entry name" value="Family A G protein-coupled receptor-like"/>
    <property type="match status" value="1"/>
</dbReference>
<dbReference type="Pfam" id="PF10328">
    <property type="entry name" value="7TM_GPCR_Srx"/>
    <property type="match status" value="1"/>
</dbReference>